<feature type="transmembrane region" description="Helical" evidence="3">
    <location>
        <begin position="229"/>
        <end position="251"/>
    </location>
</feature>
<evidence type="ECO:0000313" key="4">
    <source>
        <dbReference type="EMBL" id="CUG94059.1"/>
    </source>
</evidence>
<dbReference type="Proteomes" id="UP000051952">
    <property type="component" value="Unassembled WGS sequence"/>
</dbReference>
<dbReference type="AlphaFoldDB" id="A0A0S4JV08"/>
<feature type="transmembrane region" description="Helical" evidence="3">
    <location>
        <begin position="353"/>
        <end position="373"/>
    </location>
</feature>
<evidence type="ECO:0000256" key="2">
    <source>
        <dbReference type="SAM" id="MobiDB-lite"/>
    </source>
</evidence>
<accession>A0A0S4JV08</accession>
<feature type="transmembrane region" description="Helical" evidence="3">
    <location>
        <begin position="95"/>
        <end position="117"/>
    </location>
</feature>
<sequence>MPPHDSPDTENTSLSLDNVDHVARRRRPTLLGEWLHCALGDGYEAPSKEMIHKLVTLALPTIVANILWFLQQAVAQSYVGRRGGDEALAQWTVGISIYNAIGLSLGIGLAAALDTLASQAYGRSATNPELGELLQRSILVDIIISLPAVVLFQYTRPILELVYGEELALGASQMLSWSVLYLPLNIINNSIIKTLQAQNLPQLQLYSNIVGVLVCSLASHLYVDGNPTNGVIALTSACVAQFVALVMLCYWHPSCALRHSTWPIHPKLFDTGAMEIYLRVGIPALVSLCAEWWAFELLIVFAARVSDMQVTILSVCLSVTGMCFSVALGVSVAGSVCIGNSLGENEPQRAKSYFVASLVMGQIVTCGTVAAILLGRFVIPTWYTTDPNVADTFAHIAFVVALFHWGDSCQFVLQGVFRGAGKQKEAAKAALLSLWLVGIPLSGYLGVFHNFGTRGILLGLFGGFCVLVPLLLKNFATWNWKEMAEMAAMSLEEVAHHAQHDDDGGGGNFEVHNDRHNGGDNDVDLDEGNNDEHNPLTQKN</sequence>
<feature type="transmembrane region" description="Helical" evidence="3">
    <location>
        <begin position="393"/>
        <end position="417"/>
    </location>
</feature>
<keyword evidence="3" id="KW-0812">Transmembrane</keyword>
<dbReference type="GO" id="GO:0015297">
    <property type="term" value="F:antiporter activity"/>
    <property type="evidence" value="ECO:0007669"/>
    <property type="project" value="InterPro"/>
</dbReference>
<evidence type="ECO:0000256" key="3">
    <source>
        <dbReference type="SAM" id="Phobius"/>
    </source>
</evidence>
<dbReference type="EMBL" id="CYKH01002219">
    <property type="protein sequence ID" value="CUG94059.1"/>
    <property type="molecule type" value="Genomic_DNA"/>
</dbReference>
<evidence type="ECO:0000256" key="1">
    <source>
        <dbReference type="ARBA" id="ARBA00010199"/>
    </source>
</evidence>
<dbReference type="NCBIfam" id="TIGR00797">
    <property type="entry name" value="matE"/>
    <property type="match status" value="1"/>
</dbReference>
<reference evidence="5" key="1">
    <citation type="submission" date="2015-09" db="EMBL/GenBank/DDBJ databases">
        <authorList>
            <consortium name="Pathogen Informatics"/>
        </authorList>
    </citation>
    <scope>NUCLEOTIDE SEQUENCE [LARGE SCALE GENOMIC DNA]</scope>
    <source>
        <strain evidence="5">Lake Konstanz</strain>
    </source>
</reference>
<feature type="transmembrane region" description="Helical" evidence="3">
    <location>
        <begin position="455"/>
        <end position="472"/>
    </location>
</feature>
<feature type="transmembrane region" description="Helical" evidence="3">
    <location>
        <begin position="54"/>
        <end position="75"/>
    </location>
</feature>
<feature type="transmembrane region" description="Helical" evidence="3">
    <location>
        <begin position="429"/>
        <end position="449"/>
    </location>
</feature>
<feature type="transmembrane region" description="Helical" evidence="3">
    <location>
        <begin position="310"/>
        <end position="332"/>
    </location>
</feature>
<dbReference type="Pfam" id="PF01554">
    <property type="entry name" value="MatE"/>
    <property type="match status" value="2"/>
</dbReference>
<keyword evidence="3" id="KW-1133">Transmembrane helix</keyword>
<dbReference type="OMA" id="AAWFELF"/>
<feature type="transmembrane region" description="Helical" evidence="3">
    <location>
        <begin position="167"/>
        <end position="184"/>
    </location>
</feature>
<keyword evidence="3" id="KW-0472">Membrane</keyword>
<dbReference type="VEuPathDB" id="TriTrypDB:BSAL_46290"/>
<dbReference type="GO" id="GO:0016020">
    <property type="term" value="C:membrane"/>
    <property type="evidence" value="ECO:0007669"/>
    <property type="project" value="InterPro"/>
</dbReference>
<evidence type="ECO:0000313" key="5">
    <source>
        <dbReference type="Proteomes" id="UP000051952"/>
    </source>
</evidence>
<feature type="transmembrane region" description="Helical" evidence="3">
    <location>
        <begin position="138"/>
        <end position="155"/>
    </location>
</feature>
<dbReference type="PANTHER" id="PTHR11206">
    <property type="entry name" value="MULTIDRUG RESISTANCE PROTEIN"/>
    <property type="match status" value="1"/>
</dbReference>
<proteinExistence type="inferred from homology"/>
<feature type="transmembrane region" description="Helical" evidence="3">
    <location>
        <begin position="205"/>
        <end position="223"/>
    </location>
</feature>
<feature type="transmembrane region" description="Helical" evidence="3">
    <location>
        <begin position="276"/>
        <end position="295"/>
    </location>
</feature>
<keyword evidence="5" id="KW-1185">Reference proteome</keyword>
<feature type="region of interest" description="Disordered" evidence="2">
    <location>
        <begin position="497"/>
        <end position="540"/>
    </location>
</feature>
<protein>
    <submittedName>
        <fullName evidence="4">Membrane transporter, putative</fullName>
    </submittedName>
</protein>
<dbReference type="OrthoDB" id="2126698at2759"/>
<comment type="similarity">
    <text evidence="1">Belongs to the multi antimicrobial extrusion (MATE) (TC 2.A.66.1) family.</text>
</comment>
<organism evidence="4 5">
    <name type="scientific">Bodo saltans</name>
    <name type="common">Flagellated protozoan</name>
    <dbReference type="NCBI Taxonomy" id="75058"/>
    <lineage>
        <taxon>Eukaryota</taxon>
        <taxon>Discoba</taxon>
        <taxon>Euglenozoa</taxon>
        <taxon>Kinetoplastea</taxon>
        <taxon>Metakinetoplastina</taxon>
        <taxon>Eubodonida</taxon>
        <taxon>Bodonidae</taxon>
        <taxon>Bodo</taxon>
    </lineage>
</organism>
<dbReference type="InterPro" id="IPR002528">
    <property type="entry name" value="MATE_fam"/>
</dbReference>
<name>A0A0S4JV08_BODSA</name>
<dbReference type="GO" id="GO:0042910">
    <property type="term" value="F:xenobiotic transmembrane transporter activity"/>
    <property type="evidence" value="ECO:0007669"/>
    <property type="project" value="InterPro"/>
</dbReference>
<gene>
    <name evidence="4" type="ORF">BSAL_46290</name>
</gene>